<proteinExistence type="predicted"/>
<evidence type="ECO:0000313" key="2">
    <source>
        <dbReference type="EMBL" id="SEK11842.1"/>
    </source>
</evidence>
<dbReference type="Pfam" id="PF05359">
    <property type="entry name" value="DUF748"/>
    <property type="match status" value="1"/>
</dbReference>
<dbReference type="STRING" id="667676.SAMN05192539_105413"/>
<dbReference type="AlphaFoldDB" id="A0A1H7EII5"/>
<sequence>MAISTGKRVVVALTGVIVLLVVIALGGLYFVQHEVKERVVEALAPIGSAQSINVGLTSITLDRVRLTAPKEWPTADSLTAEQITMTPDVGDLLAHRVHMKSVVVRGFSLALVRTASGRLELLPKLRQSVSQSANAASGASAASGAASSRPPLPAEKLIEHIAFADGQFVFYDESVSKPPYKVVVSDASASVDHIHLPDLTEPTNLSVRGSIKGPAHTGKVTFDGWMKVASKDSQTTTTLHGVDVVTLDPYLLKKAGARTQVTGGTLDLNMPATVTSYHIHAPGTITLHRLQLADTGDPLDTFMQIPTRAAVAALKKHGDDITLHFTIDGNLRDPKFKLNESLMTELRANFAKALGVSAEGVAKGAGETVKGLGNALKNLLGQ</sequence>
<keyword evidence="1" id="KW-0472">Membrane</keyword>
<dbReference type="OrthoDB" id="8560134at2"/>
<protein>
    <recommendedName>
        <fullName evidence="4">DUF748 domain-containing protein</fullName>
    </recommendedName>
</protein>
<dbReference type="RefSeq" id="WP_090873648.1">
    <property type="nucleotide sequence ID" value="NZ_FNYE01000054.1"/>
</dbReference>
<dbReference type="EMBL" id="FNYE01000054">
    <property type="protein sequence ID" value="SEK11842.1"/>
    <property type="molecule type" value="Genomic_DNA"/>
</dbReference>
<feature type="transmembrane region" description="Helical" evidence="1">
    <location>
        <begin position="9"/>
        <end position="31"/>
    </location>
</feature>
<accession>A0A1H7EII5</accession>
<evidence type="ECO:0000313" key="3">
    <source>
        <dbReference type="Proteomes" id="UP000198866"/>
    </source>
</evidence>
<dbReference type="PANTHER" id="PTHR30441:SF8">
    <property type="entry name" value="DUF748 DOMAIN-CONTAINING PROTEIN"/>
    <property type="match status" value="1"/>
</dbReference>
<dbReference type="InterPro" id="IPR052894">
    <property type="entry name" value="AsmA-related"/>
</dbReference>
<keyword evidence="1" id="KW-0812">Transmembrane</keyword>
<keyword evidence="1" id="KW-1133">Transmembrane helix</keyword>
<gene>
    <name evidence="2" type="ORF">SAMN05192539_105413</name>
</gene>
<organism evidence="2 3">
    <name type="scientific">Paraburkholderia diazotrophica</name>
    <dbReference type="NCBI Taxonomy" id="667676"/>
    <lineage>
        <taxon>Bacteria</taxon>
        <taxon>Pseudomonadati</taxon>
        <taxon>Pseudomonadota</taxon>
        <taxon>Betaproteobacteria</taxon>
        <taxon>Burkholderiales</taxon>
        <taxon>Burkholderiaceae</taxon>
        <taxon>Paraburkholderia</taxon>
    </lineage>
</organism>
<dbReference type="InterPro" id="IPR008023">
    <property type="entry name" value="DUF748"/>
</dbReference>
<name>A0A1H7EII5_9BURK</name>
<dbReference type="PANTHER" id="PTHR30441">
    <property type="entry name" value="DUF748 DOMAIN-CONTAINING PROTEIN"/>
    <property type="match status" value="1"/>
</dbReference>
<keyword evidence="3" id="KW-1185">Reference proteome</keyword>
<evidence type="ECO:0000256" key="1">
    <source>
        <dbReference type="SAM" id="Phobius"/>
    </source>
</evidence>
<dbReference type="GO" id="GO:0090313">
    <property type="term" value="P:regulation of protein targeting to membrane"/>
    <property type="evidence" value="ECO:0007669"/>
    <property type="project" value="TreeGrafter"/>
</dbReference>
<dbReference type="Proteomes" id="UP000198866">
    <property type="component" value="Unassembled WGS sequence"/>
</dbReference>
<reference evidence="3" key="1">
    <citation type="submission" date="2016-10" db="EMBL/GenBank/DDBJ databases">
        <authorList>
            <person name="Varghese N."/>
            <person name="Submissions S."/>
        </authorList>
    </citation>
    <scope>NUCLEOTIDE SEQUENCE [LARGE SCALE GENOMIC DNA]</scope>
    <source>
        <strain evidence="3">LMG 26031</strain>
    </source>
</reference>
<evidence type="ECO:0008006" key="4">
    <source>
        <dbReference type="Google" id="ProtNLM"/>
    </source>
</evidence>
<dbReference type="GO" id="GO:0005886">
    <property type="term" value="C:plasma membrane"/>
    <property type="evidence" value="ECO:0007669"/>
    <property type="project" value="TreeGrafter"/>
</dbReference>